<dbReference type="HOGENOM" id="CLU_3242112_0_0_1"/>
<evidence type="ECO:0000313" key="1">
    <source>
        <dbReference type="EMBL" id="KIR49498.1"/>
    </source>
</evidence>
<protein>
    <submittedName>
        <fullName evidence="1">Uncharacterized protein</fullName>
    </submittedName>
</protein>
<reference evidence="1" key="1">
    <citation type="submission" date="2015-01" db="EMBL/GenBank/DDBJ databases">
        <title>The Genome Sequence of Cryptococcus gattii CA1280.</title>
        <authorList>
            <consortium name="The Broad Institute Genomics Platform"/>
            <person name="Cuomo C."/>
            <person name="Litvintseva A."/>
            <person name="Chen Y."/>
            <person name="Heitman J."/>
            <person name="Sun S."/>
            <person name="Springer D."/>
            <person name="Dromer F."/>
            <person name="Young S."/>
            <person name="Zeng Q."/>
            <person name="Gargeya S."/>
            <person name="Abouelleil A."/>
            <person name="Alvarado L."/>
            <person name="Chapman S.B."/>
            <person name="Gainer-Dewar J."/>
            <person name="Goldberg J."/>
            <person name="Griggs A."/>
            <person name="Gujja S."/>
            <person name="Hansen M."/>
            <person name="Howarth C."/>
            <person name="Imamovic A."/>
            <person name="Larimer J."/>
            <person name="Murphy C."/>
            <person name="Naylor J."/>
            <person name="Pearson M."/>
            <person name="Priest M."/>
            <person name="Roberts A."/>
            <person name="Saif S."/>
            <person name="Shea T."/>
            <person name="Sykes S."/>
            <person name="Wortman J."/>
            <person name="Nusbaum C."/>
            <person name="Birren B."/>
        </authorList>
    </citation>
    <scope>NUCLEOTIDE SEQUENCE [LARGE SCALE GENOMIC DNA]</scope>
    <source>
        <strain evidence="1">CA1280</strain>
    </source>
</reference>
<name>A0A0D0UMV6_CRYGA</name>
<dbReference type="AlphaFoldDB" id="A0A0D0UMV6"/>
<dbReference type="EMBL" id="KN847975">
    <property type="protein sequence ID" value="KIR49498.1"/>
    <property type="molecule type" value="Genomic_DNA"/>
</dbReference>
<sequence>MFAKGVYILVGEWFHFSTISSISPGYISIDMIADPGHYCLNLG</sequence>
<accession>A0A0D0UMV6</accession>
<gene>
    <name evidence="1" type="ORF">I312_01656</name>
</gene>
<proteinExistence type="predicted"/>
<organism evidence="1">
    <name type="scientific">Cryptococcus bacillisporus CA1280</name>
    <dbReference type="NCBI Taxonomy" id="1296109"/>
    <lineage>
        <taxon>Eukaryota</taxon>
        <taxon>Fungi</taxon>
        <taxon>Dikarya</taxon>
        <taxon>Basidiomycota</taxon>
        <taxon>Agaricomycotina</taxon>
        <taxon>Tremellomycetes</taxon>
        <taxon>Tremellales</taxon>
        <taxon>Cryptococcaceae</taxon>
        <taxon>Cryptococcus</taxon>
        <taxon>Cryptococcus gattii species complex</taxon>
    </lineage>
</organism>